<dbReference type="Proteomes" id="UP000823603">
    <property type="component" value="Unassembled WGS sequence"/>
</dbReference>
<feature type="transmembrane region" description="Helical" evidence="1">
    <location>
        <begin position="429"/>
        <end position="449"/>
    </location>
</feature>
<dbReference type="Gene3D" id="3.30.2090.10">
    <property type="entry name" value="Multidrug efflux transporter AcrB TolC docking domain, DN and DC subdomains"/>
    <property type="match status" value="2"/>
</dbReference>
<keyword evidence="1" id="KW-0472">Membrane</keyword>
<dbReference type="EMBL" id="JADIMB010000070">
    <property type="protein sequence ID" value="MBO8471147.1"/>
    <property type="molecule type" value="Genomic_DNA"/>
</dbReference>
<dbReference type="Gene3D" id="1.20.1640.10">
    <property type="entry name" value="Multidrug efflux transporter AcrB transmembrane domain"/>
    <property type="match status" value="2"/>
</dbReference>
<dbReference type="AlphaFoldDB" id="A0A9D9IEU2"/>
<dbReference type="Gene3D" id="3.30.70.1440">
    <property type="entry name" value="Multidrug efflux transporter AcrB pore domain"/>
    <property type="match status" value="1"/>
</dbReference>
<feature type="transmembrane region" description="Helical" evidence="1">
    <location>
        <begin position="358"/>
        <end position="377"/>
    </location>
</feature>
<feature type="transmembrane region" description="Helical" evidence="1">
    <location>
        <begin position="461"/>
        <end position="489"/>
    </location>
</feature>
<dbReference type="Gene3D" id="3.30.70.1320">
    <property type="entry name" value="Multidrug efflux transporter AcrB pore domain like"/>
    <property type="match status" value="1"/>
</dbReference>
<feature type="transmembrane region" description="Helical" evidence="1">
    <location>
        <begin position="962"/>
        <end position="981"/>
    </location>
</feature>
<evidence type="ECO:0000313" key="2">
    <source>
        <dbReference type="EMBL" id="MBO8471147.1"/>
    </source>
</evidence>
<feature type="transmembrane region" description="Helical" evidence="1">
    <location>
        <begin position="890"/>
        <end position="910"/>
    </location>
</feature>
<dbReference type="InterPro" id="IPR001036">
    <property type="entry name" value="Acrflvin-R"/>
</dbReference>
<feature type="transmembrane region" description="Helical" evidence="1">
    <location>
        <begin position="864"/>
        <end position="883"/>
    </location>
</feature>
<sequence>MSIYRKAVNNPVTTSLVFAACAILGIFSLMRISIDQLPEFDANVIMVMSSYPGASAEDIETNLSKVLENALNGVSDLKDITSQSKENICLIMLEFEWGVDIDVATNDVRDKLDLVNSELPDGATIPVIFKFSADDLPIMILSATAGESLPALEKILDDKVTTPLARVSGVGTVSVTGAPQREIQVFCDPGKLEAYGLSITTISGILASENRNVPSGSIDIGSDTYSVRVEKEFENAEEMLDIVVGYSDGQAVYLRDVARVTDGQEERAQEAYTDGVQGAQIVIQKQTGANSVDVINGVKKALAQIQRTLPSDVKITTVIDNSRNIINSIDSLKETLVITFLVVMLVVYVFLGRWRATFIIVLAIPISLLASLVYLFATGNTLNVISLSALSIAIGMVVDDAIVVLENITTHLERGEKPKEAAVHATQEVGISVIASTLTMLAVFFPLTLIQGISGVMFKQLGWIVCIIMIVSTVGAITLVPMLCSRFLVLKPKTGRLHKAIFGPVNRFIDWITRGYGHIIAWSVKHRTVVVCTALVIFLSTLAVLGPMVKSEYFPKSDSGRISATVELPVGTAQHITREFAENLYSRFMSEIPEMEVCSYTLGQADTDNAWGSMQNTGTHIISFSFNIGSMELRERSCTEIADIIRSDLDSYPEIKKYEVTEGEGGMGGQSSVDIEIYGYDFSSTDRLAEVIAEKMKAEGNASQVTISRDEYTPEYEVDFDRTKLAVNGLNSTTAASYVNAAINGSTQSFYREDGDEYNIRVRYAPEFRTSVEDIENIMVYSPAGMGIRVKDLGAVVEDMTPPTIERKNRERTVTVNAVVGNGYALSDVYASAQKVIRETEIPSELSVVIAGDIEDQQDTFSDLFMLLILIVILVYIVMASQFESFMSPFVIMFSIPFALTGVILGLTITGTPLGLMAMIGIIILMGIVVKNGIVLIDYTILLRERGQSIADAVVIAGRSRLRPILMTTLTTVLGMVPLAVGKGEGSEMWRSLGMTVCWGLTVSTLVTLVLIPTIYCSFATMQEKRRLKKTMTEPQQEKK</sequence>
<feature type="transmembrane region" description="Helical" evidence="1">
    <location>
        <begin position="12"/>
        <end position="30"/>
    </location>
</feature>
<gene>
    <name evidence="2" type="ORF">IAB82_05060</name>
</gene>
<dbReference type="PROSITE" id="PS51257">
    <property type="entry name" value="PROKAR_LIPOPROTEIN"/>
    <property type="match status" value="1"/>
</dbReference>
<dbReference type="SUPFAM" id="SSF82714">
    <property type="entry name" value="Multidrug efflux transporter AcrB TolC docking domain, DN and DC subdomains"/>
    <property type="match status" value="2"/>
</dbReference>
<protein>
    <submittedName>
        <fullName evidence="2">Efflux RND transporter permease subunit</fullName>
    </submittedName>
</protein>
<name>A0A9D9IEU2_9BACT</name>
<evidence type="ECO:0000256" key="1">
    <source>
        <dbReference type="SAM" id="Phobius"/>
    </source>
</evidence>
<dbReference type="PANTHER" id="PTHR32063:SF0">
    <property type="entry name" value="SWARMING MOTILITY PROTEIN SWRC"/>
    <property type="match status" value="1"/>
</dbReference>
<organism evidence="2 3">
    <name type="scientific">Candidatus Cryptobacteroides faecavium</name>
    <dbReference type="NCBI Taxonomy" id="2840762"/>
    <lineage>
        <taxon>Bacteria</taxon>
        <taxon>Pseudomonadati</taxon>
        <taxon>Bacteroidota</taxon>
        <taxon>Bacteroidia</taxon>
        <taxon>Bacteroidales</taxon>
        <taxon>Candidatus Cryptobacteroides</taxon>
    </lineage>
</organism>
<feature type="transmembrane region" description="Helical" evidence="1">
    <location>
        <begin position="528"/>
        <end position="549"/>
    </location>
</feature>
<feature type="transmembrane region" description="Helical" evidence="1">
    <location>
        <begin position="383"/>
        <end position="408"/>
    </location>
</feature>
<dbReference type="Pfam" id="PF00873">
    <property type="entry name" value="ACR_tran"/>
    <property type="match status" value="1"/>
</dbReference>
<dbReference type="InterPro" id="IPR027463">
    <property type="entry name" value="AcrB_DN_DC_subdom"/>
</dbReference>
<dbReference type="SUPFAM" id="SSF82693">
    <property type="entry name" value="Multidrug efflux transporter AcrB pore domain, PN1, PN2, PC1 and PC2 subdomains"/>
    <property type="match status" value="2"/>
</dbReference>
<dbReference type="Gene3D" id="3.30.70.1430">
    <property type="entry name" value="Multidrug efflux transporter AcrB pore domain"/>
    <property type="match status" value="2"/>
</dbReference>
<proteinExistence type="predicted"/>
<comment type="caution">
    <text evidence="2">The sequence shown here is derived from an EMBL/GenBank/DDBJ whole genome shotgun (WGS) entry which is preliminary data.</text>
</comment>
<keyword evidence="1" id="KW-0812">Transmembrane</keyword>
<dbReference type="PRINTS" id="PR00702">
    <property type="entry name" value="ACRIFLAVINRP"/>
</dbReference>
<feature type="transmembrane region" description="Helical" evidence="1">
    <location>
        <begin position="916"/>
        <end position="941"/>
    </location>
</feature>
<feature type="transmembrane region" description="Helical" evidence="1">
    <location>
        <begin position="993"/>
        <end position="1019"/>
    </location>
</feature>
<feature type="transmembrane region" description="Helical" evidence="1">
    <location>
        <begin position="335"/>
        <end position="351"/>
    </location>
</feature>
<dbReference type="PANTHER" id="PTHR32063">
    <property type="match status" value="1"/>
</dbReference>
<keyword evidence="1" id="KW-1133">Transmembrane helix</keyword>
<dbReference type="GO" id="GO:0042910">
    <property type="term" value="F:xenobiotic transmembrane transporter activity"/>
    <property type="evidence" value="ECO:0007669"/>
    <property type="project" value="TreeGrafter"/>
</dbReference>
<accession>A0A9D9IEU2</accession>
<reference evidence="2" key="2">
    <citation type="journal article" date="2021" name="PeerJ">
        <title>Extensive microbial diversity within the chicken gut microbiome revealed by metagenomics and culture.</title>
        <authorList>
            <person name="Gilroy R."/>
            <person name="Ravi A."/>
            <person name="Getino M."/>
            <person name="Pursley I."/>
            <person name="Horton D.L."/>
            <person name="Alikhan N.F."/>
            <person name="Baker D."/>
            <person name="Gharbi K."/>
            <person name="Hall N."/>
            <person name="Watson M."/>
            <person name="Adriaenssens E.M."/>
            <person name="Foster-Nyarko E."/>
            <person name="Jarju S."/>
            <person name="Secka A."/>
            <person name="Antonio M."/>
            <person name="Oren A."/>
            <person name="Chaudhuri R.R."/>
            <person name="La Ragione R."/>
            <person name="Hildebrand F."/>
            <person name="Pallen M.J."/>
        </authorList>
    </citation>
    <scope>NUCLEOTIDE SEQUENCE</scope>
    <source>
        <strain evidence="2">B2-22910</strain>
    </source>
</reference>
<dbReference type="SUPFAM" id="SSF82866">
    <property type="entry name" value="Multidrug efflux transporter AcrB transmembrane domain"/>
    <property type="match status" value="2"/>
</dbReference>
<evidence type="ECO:0000313" key="3">
    <source>
        <dbReference type="Proteomes" id="UP000823603"/>
    </source>
</evidence>
<reference evidence="2" key="1">
    <citation type="submission" date="2020-10" db="EMBL/GenBank/DDBJ databases">
        <authorList>
            <person name="Gilroy R."/>
        </authorList>
    </citation>
    <scope>NUCLEOTIDE SEQUENCE</scope>
    <source>
        <strain evidence="2">B2-22910</strain>
    </source>
</reference>
<dbReference type="GO" id="GO:0005886">
    <property type="term" value="C:plasma membrane"/>
    <property type="evidence" value="ECO:0007669"/>
    <property type="project" value="TreeGrafter"/>
</dbReference>